<protein>
    <submittedName>
        <fullName evidence="2">Uncharacterized protein</fullName>
    </submittedName>
</protein>
<reference evidence="2 3" key="1">
    <citation type="submission" date="2014-02" db="EMBL/GenBank/DDBJ databases">
        <authorList>
            <person name="Sibley D."/>
            <person name="Venepally P."/>
            <person name="Karamycheva S."/>
            <person name="Hadjithomas M."/>
            <person name="Khan A."/>
            <person name="Brunk B."/>
            <person name="Roos D."/>
            <person name="Caler E."/>
            <person name="Lorenzi H."/>
        </authorList>
    </citation>
    <scope>NUCLEOTIDE SEQUENCE [LARGE SCALE GENOMIC DNA]</scope>
    <source>
        <strain evidence="2 3">GAB2-2007-GAL-DOM2</strain>
    </source>
</reference>
<feature type="compositionally biased region" description="Basic residues" evidence="1">
    <location>
        <begin position="243"/>
        <end position="253"/>
    </location>
</feature>
<evidence type="ECO:0000313" key="2">
    <source>
        <dbReference type="EMBL" id="KFG37778.1"/>
    </source>
</evidence>
<dbReference type="SMR" id="A0A086K060"/>
<dbReference type="EMBL" id="AHZU02000982">
    <property type="protein sequence ID" value="KFG37778.1"/>
    <property type="molecule type" value="Genomic_DNA"/>
</dbReference>
<feature type="region of interest" description="Disordered" evidence="1">
    <location>
        <begin position="556"/>
        <end position="598"/>
    </location>
</feature>
<dbReference type="Proteomes" id="UP000028837">
    <property type="component" value="Unassembled WGS sequence"/>
</dbReference>
<comment type="caution">
    <text evidence="2">The sequence shown here is derived from an EMBL/GenBank/DDBJ whole genome shotgun (WGS) entry which is preliminary data.</text>
</comment>
<dbReference type="OrthoDB" id="10339729at2759"/>
<feature type="compositionally biased region" description="Basic and acidic residues" evidence="1">
    <location>
        <begin position="254"/>
        <end position="268"/>
    </location>
</feature>
<dbReference type="VEuPathDB" id="ToxoDB:TGDOM2_203250"/>
<accession>A0A086K060</accession>
<feature type="region of interest" description="Disordered" evidence="1">
    <location>
        <begin position="149"/>
        <end position="372"/>
    </location>
</feature>
<feature type="compositionally biased region" description="Low complexity" evidence="1">
    <location>
        <begin position="773"/>
        <end position="795"/>
    </location>
</feature>
<dbReference type="AlphaFoldDB" id="A0A086K060"/>
<feature type="region of interest" description="Disordered" evidence="1">
    <location>
        <begin position="761"/>
        <end position="802"/>
    </location>
</feature>
<organism evidence="2 3">
    <name type="scientific">Toxoplasma gondii GAB2-2007-GAL-DOM2</name>
    <dbReference type="NCBI Taxonomy" id="1130820"/>
    <lineage>
        <taxon>Eukaryota</taxon>
        <taxon>Sar</taxon>
        <taxon>Alveolata</taxon>
        <taxon>Apicomplexa</taxon>
        <taxon>Conoidasida</taxon>
        <taxon>Coccidia</taxon>
        <taxon>Eucoccidiorida</taxon>
        <taxon>Eimeriorina</taxon>
        <taxon>Sarcocystidae</taxon>
        <taxon>Toxoplasma</taxon>
    </lineage>
</organism>
<feature type="compositionally biased region" description="Low complexity" evidence="1">
    <location>
        <begin position="398"/>
        <end position="408"/>
    </location>
</feature>
<sequence length="933" mass="100705">MVSSRVCPECRPNRNCSNMANSQDIVMPGTNGVNLSALSAAVHNLLLLDPAQEAVPRNGVTSVPSVVNADGVAVLKSCGGIQPSDRKPTEQSSQLSSEFFAANEESASHRSFPASVDETIIPEGTGTVAVLQQMAGGLSLLAFPSRSGEVPRHLPQETGVTLSAEASPDRNRPDEDGSSERNGLTAKSVSKYLSGPSQGEERTRSTSKQRKTPGTKAVSALRDHPKSSSAGARPSSKNDIRVRAAKKRDRGHRKPGDQRIERRGERGVLHQTTKPGTRRKAEEPTPKKLRRSSAGSAVRGEAGDGSAGCKHSQQSHQIGGIAATTVRRRDLTATTPVSKPGCPSPGVANEEACERTNQRTHQTGPNGENHWIRGVDATDVADSAAPAVLSLDEIAFSSSDEDAASNSEPETKATRRKSKLAKQSKKSKAPKPLASVANPDGHAPLPSGIHALPGDSPSDAAALRGDTKQAPGGEGSTRTTHTGEIAAPNVIRRRRSARLHEQEAWEQPLQTPESFPTPPTTSCETAVPAFRAKSKALIQTGKEQRLDTDMRGMEAGGLAGHAPRQTVRRERDTQGKDTTNAAVNQTDNFGGLTHSGNEIPGNCGRFTETRECASGATGDSALLHNHLIRPVQVFAGLPRNPAPFSSCSRKAGDVSHSVMPVATDADMICVRPPILGSELAVVVPMCSRSPATPELTHRSSCSASYARLCLDKDRMFQPGSQPVESCVSTALNGVVAESSESRFVPHCTRFLGVPVDRVGQGAAEERKRKIRNRSSLPSSSSPQLSRLSRTPTRLRNPANPSGAASLVQTRLVDHEVELLRLRLRHARERRCLKRRICQVQLGHKEALEQLERDFRSEMYKLERRQMLQEERHDSELRKLEERHMKRDVDRVVKLLGQLRQRISARKSTTPETQPRKLSNATGRPPATKTEMES</sequence>
<evidence type="ECO:0000256" key="1">
    <source>
        <dbReference type="SAM" id="MobiDB-lite"/>
    </source>
</evidence>
<feature type="region of interest" description="Disordered" evidence="1">
    <location>
        <begin position="398"/>
        <end position="524"/>
    </location>
</feature>
<feature type="region of interest" description="Disordered" evidence="1">
    <location>
        <begin position="902"/>
        <end position="933"/>
    </location>
</feature>
<evidence type="ECO:0000313" key="3">
    <source>
        <dbReference type="Proteomes" id="UP000028837"/>
    </source>
</evidence>
<feature type="region of interest" description="Disordered" evidence="1">
    <location>
        <begin position="80"/>
        <end position="113"/>
    </location>
</feature>
<feature type="compositionally biased region" description="Polar residues" evidence="1">
    <location>
        <begin position="576"/>
        <end position="588"/>
    </location>
</feature>
<feature type="compositionally biased region" description="Basic and acidic residues" evidence="1">
    <location>
        <begin position="167"/>
        <end position="179"/>
    </location>
</feature>
<proteinExistence type="predicted"/>
<feature type="compositionally biased region" description="Polar residues" evidence="1">
    <location>
        <begin position="905"/>
        <end position="921"/>
    </location>
</feature>
<gene>
    <name evidence="2" type="ORF">TGDOM2_203250</name>
</gene>
<name>A0A086K060_TOXGO</name>
<feature type="compositionally biased region" description="Basic residues" evidence="1">
    <location>
        <begin position="414"/>
        <end position="429"/>
    </location>
</feature>